<dbReference type="GO" id="GO:0003677">
    <property type="term" value="F:DNA binding"/>
    <property type="evidence" value="ECO:0007669"/>
    <property type="project" value="UniProtKB-UniRule"/>
</dbReference>
<dbReference type="AlphaFoldDB" id="A0A0K2ZI91"/>
<dbReference type="GO" id="GO:0005524">
    <property type="term" value="F:ATP binding"/>
    <property type="evidence" value="ECO:0007669"/>
    <property type="project" value="UniProtKB-UniRule"/>
</dbReference>
<reference evidence="12 13" key="1">
    <citation type="submission" date="2015-07" db="EMBL/GenBank/DDBJ databases">
        <authorList>
            <person name="Noorani M."/>
        </authorList>
    </citation>
    <scope>NUCLEOTIDE SEQUENCE [LARGE SCALE GENOMIC DNA]</scope>
    <source>
        <strain evidence="12">LMG730</strain>
    </source>
</reference>
<comment type="catalytic activity">
    <reaction evidence="1 8 9">
        <text>ATP-dependent breakage, passage and rejoining of double-stranded DNA.</text>
        <dbReference type="EC" id="5.6.2.2"/>
    </reaction>
</comment>
<dbReference type="FunFam" id="3.30.1360.40:FF:000002">
    <property type="entry name" value="DNA gyrase subunit A"/>
    <property type="match status" value="1"/>
</dbReference>
<dbReference type="Pfam" id="PF03989">
    <property type="entry name" value="DNA_gyraseA_C"/>
    <property type="match status" value="6"/>
</dbReference>
<name>A0A0K2ZI91_9XANT</name>
<dbReference type="GO" id="GO:0005694">
    <property type="term" value="C:chromosome"/>
    <property type="evidence" value="ECO:0007669"/>
    <property type="project" value="InterPro"/>
</dbReference>
<dbReference type="EMBL" id="CXOJ01000018">
    <property type="protein sequence ID" value="CTP85481.1"/>
    <property type="molecule type" value="Genomic_DNA"/>
</dbReference>
<dbReference type="Pfam" id="PF00521">
    <property type="entry name" value="DNA_topoisoIV"/>
    <property type="match status" value="1"/>
</dbReference>
<dbReference type="Proteomes" id="UP000045978">
    <property type="component" value="Unassembled WGS sequence"/>
</dbReference>
<evidence type="ECO:0000256" key="6">
    <source>
        <dbReference type="ARBA" id="ARBA00023125"/>
    </source>
</evidence>
<feature type="active site" description="O-(5'-phospho-DNA)-tyrosine intermediate" evidence="8 9">
    <location>
        <position position="122"/>
    </location>
</feature>
<comment type="subcellular location">
    <subcellularLocation>
        <location evidence="8">Cytoplasm</location>
    </subcellularLocation>
</comment>
<evidence type="ECO:0000256" key="9">
    <source>
        <dbReference type="PROSITE-ProRule" id="PRU01384"/>
    </source>
</evidence>
<evidence type="ECO:0000313" key="12">
    <source>
        <dbReference type="EMBL" id="CTP85481.1"/>
    </source>
</evidence>
<dbReference type="InterPro" id="IPR050220">
    <property type="entry name" value="Type_II_DNA_Topoisomerases"/>
</dbReference>
<organism evidence="12 13">
    <name type="scientific">Xanthomonas graminis pv. phlei</name>
    <dbReference type="NCBI Taxonomy" id="487906"/>
    <lineage>
        <taxon>Bacteria</taxon>
        <taxon>Pseudomonadati</taxon>
        <taxon>Pseudomonadota</taxon>
        <taxon>Gammaproteobacteria</taxon>
        <taxon>Lysobacterales</taxon>
        <taxon>Lysobacteraceae</taxon>
        <taxon>Xanthomonas</taxon>
        <taxon>Xanthomonas translucens group</taxon>
        <taxon>Xanthomonas graminis</taxon>
    </lineage>
</organism>
<keyword evidence="3 8" id="KW-0547">Nucleotide-binding</keyword>
<dbReference type="InterPro" id="IPR013760">
    <property type="entry name" value="Topo_IIA-like_dom_sf"/>
</dbReference>
<protein>
    <recommendedName>
        <fullName evidence="8">DNA gyrase subunit A</fullName>
        <ecNumber evidence="8">5.6.2.2</ecNumber>
    </recommendedName>
</protein>
<dbReference type="GO" id="GO:0006261">
    <property type="term" value="P:DNA-templated DNA replication"/>
    <property type="evidence" value="ECO:0007669"/>
    <property type="project" value="UniProtKB-UniRule"/>
</dbReference>
<evidence type="ECO:0000256" key="10">
    <source>
        <dbReference type="SAM" id="MobiDB-lite"/>
    </source>
</evidence>
<dbReference type="GO" id="GO:0006265">
    <property type="term" value="P:DNA topological change"/>
    <property type="evidence" value="ECO:0007669"/>
    <property type="project" value="UniProtKB-UniRule"/>
</dbReference>
<dbReference type="PROSITE" id="PS52040">
    <property type="entry name" value="TOPO_IIA"/>
    <property type="match status" value="1"/>
</dbReference>
<dbReference type="HAMAP" id="MF_01897">
    <property type="entry name" value="GyrA"/>
    <property type="match status" value="1"/>
</dbReference>
<comment type="miscellaneous">
    <text evidence="8">Few gyrases are as efficient as E.coli at forming negative supercoils. Not all organisms have 2 type II topoisomerases; in organisms with a single type II topoisomerase this enzyme also has to decatenate newly replicated chromosomes.</text>
</comment>
<feature type="region of interest" description="Disordered" evidence="10">
    <location>
        <begin position="738"/>
        <end position="764"/>
    </location>
</feature>
<dbReference type="Gene3D" id="3.90.199.10">
    <property type="entry name" value="Topoisomerase II, domain 5"/>
    <property type="match status" value="1"/>
</dbReference>
<keyword evidence="7 8" id="KW-0413">Isomerase</keyword>
<dbReference type="SUPFAM" id="SSF56719">
    <property type="entry name" value="Type II DNA topoisomerase"/>
    <property type="match status" value="1"/>
</dbReference>
<dbReference type="Gene3D" id="1.10.268.10">
    <property type="entry name" value="Topoisomerase, domain 3"/>
    <property type="match status" value="1"/>
</dbReference>
<accession>A0A0K2ZI91</accession>
<dbReference type="RefSeq" id="WP_053837559.1">
    <property type="nucleotide sequence ID" value="NZ_CP076251.1"/>
</dbReference>
<dbReference type="NCBIfam" id="NF004043">
    <property type="entry name" value="PRK05560.1"/>
    <property type="match status" value="1"/>
</dbReference>
<keyword evidence="5 8" id="KW-0799">Topoisomerase</keyword>
<dbReference type="EC" id="5.6.2.2" evidence="8"/>
<evidence type="ECO:0000256" key="4">
    <source>
        <dbReference type="ARBA" id="ARBA00022840"/>
    </source>
</evidence>
<dbReference type="InterPro" id="IPR005743">
    <property type="entry name" value="GyrA"/>
</dbReference>
<comment type="similarity">
    <text evidence="2 8">Belongs to the type II topoisomerase GyrA/ParC subunit family.</text>
</comment>
<evidence type="ECO:0000313" key="13">
    <source>
        <dbReference type="Proteomes" id="UP000045978"/>
    </source>
</evidence>
<feature type="region of interest" description="Disordered" evidence="10">
    <location>
        <begin position="923"/>
        <end position="946"/>
    </location>
</feature>
<dbReference type="InterPro" id="IPR035516">
    <property type="entry name" value="Gyrase/topoIV_suA_C"/>
</dbReference>
<dbReference type="SUPFAM" id="SSF101904">
    <property type="entry name" value="GyrA/ParC C-terminal domain-like"/>
    <property type="match status" value="2"/>
</dbReference>
<dbReference type="InterPro" id="IPR013758">
    <property type="entry name" value="Topo_IIA_A/C_ab"/>
</dbReference>
<dbReference type="GO" id="GO:0034335">
    <property type="term" value="F:DNA negative supercoiling activity"/>
    <property type="evidence" value="ECO:0007669"/>
    <property type="project" value="UniProtKB-ARBA"/>
</dbReference>
<comment type="function">
    <text evidence="8">A type II topoisomerase that negatively supercoils closed circular double-stranded (ds) DNA in an ATP-dependent manner to modulate DNA topology and maintain chromosomes in an underwound state. Negative supercoiling favors strand separation, and DNA replication, transcription, recombination and repair, all of which involve strand separation. Also able to catalyze the interconversion of other topological isomers of dsDNA rings, including catenanes and knotted rings. Type II topoisomerases break and join 2 DNA strands simultaneously in an ATP-dependent manner.</text>
</comment>
<comment type="subunit">
    <text evidence="8">Heterotetramer, composed of two GyrA and two GyrB chains. In the heterotetramer, GyrA contains the active site tyrosine that forms a transient covalent intermediate with DNA, while GyrB binds cofactors and catalyzes ATP hydrolysis.</text>
</comment>
<dbReference type="InterPro" id="IPR006691">
    <property type="entry name" value="GyrA/parC_rep"/>
</dbReference>
<dbReference type="FunFam" id="3.90.199.10:FF:000001">
    <property type="entry name" value="DNA gyrase subunit A"/>
    <property type="match status" value="1"/>
</dbReference>
<dbReference type="Gene3D" id="3.30.1360.40">
    <property type="match status" value="1"/>
</dbReference>
<dbReference type="GO" id="GO:0009330">
    <property type="term" value="C:DNA topoisomerase type II (double strand cut, ATP-hydrolyzing) complex"/>
    <property type="evidence" value="ECO:0007669"/>
    <property type="project" value="TreeGrafter"/>
</dbReference>
<evidence type="ECO:0000256" key="1">
    <source>
        <dbReference type="ARBA" id="ARBA00000185"/>
    </source>
</evidence>
<evidence type="ECO:0000256" key="5">
    <source>
        <dbReference type="ARBA" id="ARBA00023029"/>
    </source>
</evidence>
<feature type="domain" description="Topo IIA-type catalytic" evidence="11">
    <location>
        <begin position="34"/>
        <end position="532"/>
    </location>
</feature>
<dbReference type="PANTHER" id="PTHR43493:SF5">
    <property type="entry name" value="DNA GYRASE SUBUNIT A, CHLOROPLASTIC_MITOCHONDRIAL"/>
    <property type="match status" value="1"/>
</dbReference>
<gene>
    <name evidence="8 12" type="primary">gyrA</name>
    <name evidence="12" type="ORF">XTPLMG730_1146</name>
</gene>
<evidence type="ECO:0000256" key="2">
    <source>
        <dbReference type="ARBA" id="ARBA00008263"/>
    </source>
</evidence>
<evidence type="ECO:0000256" key="3">
    <source>
        <dbReference type="ARBA" id="ARBA00022741"/>
    </source>
</evidence>
<evidence type="ECO:0000256" key="7">
    <source>
        <dbReference type="ARBA" id="ARBA00023235"/>
    </source>
</evidence>
<proteinExistence type="inferred from homology"/>
<dbReference type="InterPro" id="IPR002205">
    <property type="entry name" value="Topo_IIA_dom_A"/>
</dbReference>
<evidence type="ECO:0000256" key="8">
    <source>
        <dbReference type="HAMAP-Rule" id="MF_01897"/>
    </source>
</evidence>
<dbReference type="NCBIfam" id="NF004044">
    <property type="entry name" value="PRK05561.1"/>
    <property type="match status" value="1"/>
</dbReference>
<keyword evidence="8" id="KW-0963">Cytoplasm</keyword>
<keyword evidence="6 8" id="KW-0238">DNA-binding</keyword>
<evidence type="ECO:0000259" key="11">
    <source>
        <dbReference type="PROSITE" id="PS52040"/>
    </source>
</evidence>
<dbReference type="NCBIfam" id="TIGR01063">
    <property type="entry name" value="gyrA"/>
    <property type="match status" value="1"/>
</dbReference>
<dbReference type="SMART" id="SM00434">
    <property type="entry name" value="TOP4c"/>
    <property type="match status" value="1"/>
</dbReference>
<sequence>MAESAKEIIQVNLEDEMRKSYLDYAMSVIVGRALPDARDGLKPVHRRVLFAMNELGAHSNKPYYKSARIVGDVIGKYHPHGDQSVYDTLVRMAQPFSLRYLLVDGQGNFGSVDGDSAAAMRYTEARMSRLTHELMADIDKETVDFQPNYDEKELEPTVMPTRFPNLLVNGSAGIAVGMATNIPPHNLTETINACIALIDNPQIDVDGLMEYIPGPDFPTAGIVNGTSGIVAGYRTGRGRVRMRAKAEIEIQDNGREAIVVNEIPYQVNKARLIEKIAELVKEKKLEGISELRDESDKDGMRIYIEIKRGEAADVVLNNLYQQTQMESVFGINMVALVDGRPQLMNLKQMLEAFVRHRREVVTRRTIFELRKARARAHILEGLTVALANIDEMIELIKTSANPTEARERMLAKRWDAGLVGALLGAAGADASQPEDLPAGVGLLADGYQLTEVQATQILEMRLHRLTGLEQERLTEEYKQLLDAIAGLIRILENPDVLLQLIREELISIREEYGDARRTEIRHSEEDLDILDLIAPEDVVVTLSHAGYAKRQPVSAYRAQRRGGRGRSAAATKEEDFIDQLWLVNTHDTLLTFTSSGKVFWLPVYQLPEAGPNARGRPIINWIPLENGERVQAVLPVREYADGRFVFFATRNGMVKKTPLSEFAFQLKRGKVAINLDEGDALVGVALTDGERDVLLFASNGKTVRFSERPKDDEAEDCAIDEGVGEDNGDDDVVLAEAVEDGDDARSPRRKSRGGVKPTGRSSRGVRGIRLAGSEYVVSLIVAEPAEGQDDDAEDVESALEVDADADAEGVVRNGDEPDAYILTATENGYGKRTPLAEYPRKGRGTQGVIGIQTSGRNGKLVGAVLLSTKDEVLLISDGGTLVRTRASEISRVGRNTQGVTLIRLSKGEKLQAVERLDGSLVDEDPAESIVGEDGSVEAVSELPPES</sequence>
<keyword evidence="4 8" id="KW-0067">ATP-binding</keyword>
<dbReference type="Gene3D" id="2.120.10.90">
    <property type="entry name" value="DNA gyrase/topoisomerase IV, subunit A, C-terminal"/>
    <property type="match status" value="1"/>
</dbReference>
<dbReference type="PANTHER" id="PTHR43493">
    <property type="entry name" value="DNA GYRASE/TOPOISOMERASE SUBUNIT A"/>
    <property type="match status" value="1"/>
</dbReference>
<dbReference type="CDD" id="cd00187">
    <property type="entry name" value="TOP4c"/>
    <property type="match status" value="1"/>
</dbReference>
<feature type="short sequence motif" description="GyrA-box" evidence="8">
    <location>
        <begin position="559"/>
        <end position="565"/>
    </location>
</feature>
<dbReference type="InterPro" id="IPR013757">
    <property type="entry name" value="Topo_IIA_A_a_sf"/>
</dbReference>
<dbReference type="GO" id="GO:0005737">
    <property type="term" value="C:cytoplasm"/>
    <property type="evidence" value="ECO:0007669"/>
    <property type="project" value="UniProtKB-SubCell"/>
</dbReference>